<proteinExistence type="predicted"/>
<dbReference type="OrthoDB" id="7845139at2"/>
<name>A0A6L6JA26_9RHOB</name>
<reference evidence="1 2" key="1">
    <citation type="submission" date="2019-11" db="EMBL/GenBank/DDBJ databases">
        <authorList>
            <person name="Dong K."/>
        </authorList>
    </citation>
    <scope>NUCLEOTIDE SEQUENCE [LARGE SCALE GENOMIC DNA]</scope>
    <source>
        <strain evidence="1 2">NBRC 111993</strain>
    </source>
</reference>
<sequence length="200" mass="22388">MLWGIRELMKPALSVIDMIPNVHRTPAFAALRKAALDGRTSGMRLSVEEKELAFYDGPVQLVSPIGARLLRALYREGRIKLKKPAVARLPALDAYIATEAAFRAEVARILLDEDQKRERLALIMQDPSVARPDELTPYLVDKVITVRLGHGVYGSLLIAGLMCHKALILTPETENHQIRAEGRVVCWWMDQDGNRQGDPE</sequence>
<accession>A0A6L6JA26</accession>
<dbReference type="Proteomes" id="UP000478183">
    <property type="component" value="Unassembled WGS sequence"/>
</dbReference>
<protein>
    <submittedName>
        <fullName evidence="1">Uncharacterized protein</fullName>
    </submittedName>
</protein>
<evidence type="ECO:0000313" key="2">
    <source>
        <dbReference type="Proteomes" id="UP000478183"/>
    </source>
</evidence>
<keyword evidence="2" id="KW-1185">Reference proteome</keyword>
<dbReference type="AlphaFoldDB" id="A0A6L6JA26"/>
<dbReference type="RefSeq" id="WP_155096383.1">
    <property type="nucleotide sequence ID" value="NZ_WMIE01000010.1"/>
</dbReference>
<dbReference type="EMBL" id="WMIE01000010">
    <property type="protein sequence ID" value="MTH79023.1"/>
    <property type="molecule type" value="Genomic_DNA"/>
</dbReference>
<gene>
    <name evidence="1" type="ORF">GL286_14940</name>
</gene>
<evidence type="ECO:0000313" key="1">
    <source>
        <dbReference type="EMBL" id="MTH79023.1"/>
    </source>
</evidence>
<comment type="caution">
    <text evidence="1">The sequence shown here is derived from an EMBL/GenBank/DDBJ whole genome shotgun (WGS) entry which is preliminary data.</text>
</comment>
<organism evidence="1 2">
    <name type="scientific">Paracoccus aestuariivivens</name>
    <dbReference type="NCBI Taxonomy" id="1820333"/>
    <lineage>
        <taxon>Bacteria</taxon>
        <taxon>Pseudomonadati</taxon>
        <taxon>Pseudomonadota</taxon>
        <taxon>Alphaproteobacteria</taxon>
        <taxon>Rhodobacterales</taxon>
        <taxon>Paracoccaceae</taxon>
        <taxon>Paracoccus</taxon>
    </lineage>
</organism>